<dbReference type="EMBL" id="UINC01036806">
    <property type="protein sequence ID" value="SVB31336.1"/>
    <property type="molecule type" value="Genomic_DNA"/>
</dbReference>
<protein>
    <recommendedName>
        <fullName evidence="1">NIL domain-containing protein</fullName>
    </recommendedName>
</protein>
<dbReference type="AlphaFoldDB" id="A0A382CYQ1"/>
<feature type="domain" description="NIL" evidence="1">
    <location>
        <begin position="2"/>
        <end position="73"/>
    </location>
</feature>
<accession>A0A382CYQ1</accession>
<dbReference type="Pfam" id="PF09383">
    <property type="entry name" value="NIL"/>
    <property type="match status" value="1"/>
</dbReference>
<reference evidence="2" key="1">
    <citation type="submission" date="2018-05" db="EMBL/GenBank/DDBJ databases">
        <authorList>
            <person name="Lanie J.A."/>
            <person name="Ng W.-L."/>
            <person name="Kazmierczak K.M."/>
            <person name="Andrzejewski T.M."/>
            <person name="Davidsen T.M."/>
            <person name="Wayne K.J."/>
            <person name="Tettelin H."/>
            <person name="Glass J.I."/>
            <person name="Rusch D."/>
            <person name="Podicherti R."/>
            <person name="Tsui H.-C.T."/>
            <person name="Winkler M.E."/>
        </authorList>
    </citation>
    <scope>NUCLEOTIDE SEQUENCE</scope>
</reference>
<name>A0A382CYQ1_9ZZZZ</name>
<dbReference type="InterPro" id="IPR018449">
    <property type="entry name" value="NIL_domain"/>
</dbReference>
<sequence>MSKRRLKFTFEPQLIKAPVIYELGHKFEIVTNIRMADVDETTGWVILELEGDQEEIKKGLSWAEEQGIRIDPLPGDIIEG</sequence>
<evidence type="ECO:0000259" key="1">
    <source>
        <dbReference type="SMART" id="SM00930"/>
    </source>
</evidence>
<dbReference type="InterPro" id="IPR045865">
    <property type="entry name" value="ACT-like_dom_sf"/>
</dbReference>
<gene>
    <name evidence="2" type="ORF">METZ01_LOCUS184190</name>
</gene>
<dbReference type="SMART" id="SM00930">
    <property type="entry name" value="NIL"/>
    <property type="match status" value="1"/>
</dbReference>
<proteinExistence type="predicted"/>
<organism evidence="2">
    <name type="scientific">marine metagenome</name>
    <dbReference type="NCBI Taxonomy" id="408172"/>
    <lineage>
        <taxon>unclassified sequences</taxon>
        <taxon>metagenomes</taxon>
        <taxon>ecological metagenomes</taxon>
    </lineage>
</organism>
<dbReference type="SUPFAM" id="SSF55021">
    <property type="entry name" value="ACT-like"/>
    <property type="match status" value="1"/>
</dbReference>
<dbReference type="Gene3D" id="3.30.70.260">
    <property type="match status" value="1"/>
</dbReference>
<evidence type="ECO:0000313" key="2">
    <source>
        <dbReference type="EMBL" id="SVB31336.1"/>
    </source>
</evidence>